<reference evidence="1" key="1">
    <citation type="journal article" date="2018" name="Nat. Plants">
        <title>Whole-genome landscape of Medicago truncatula symbiotic genes.</title>
        <authorList>
            <person name="Pecrix Y."/>
            <person name="Gamas P."/>
            <person name="Carrere S."/>
        </authorList>
    </citation>
    <scope>NUCLEOTIDE SEQUENCE</scope>
    <source>
        <tissue evidence="1">Leaves</tissue>
    </source>
</reference>
<comment type="caution">
    <text evidence="1">The sequence shown here is derived from an EMBL/GenBank/DDBJ whole genome shotgun (WGS) entry which is preliminary data.</text>
</comment>
<sequence>MVSVTSTSMCSRSGDVLLELWLLRILTKSPRTANFIAGILNGGKGGGMGINGDWLPALKFSTVSLMKLLDLFGNGGFVWFLRRDGAGGGVGGGGGICFFGLDDLLDGGGTVRKRRVKARIGSRIMRSGGLSKGGDEFHAPPRWGIVLVNVSDKVMGIELVGWLLSLFVCLVLCLFI</sequence>
<dbReference type="AlphaFoldDB" id="A0A396JAG3"/>
<organism evidence="1">
    <name type="scientific">Medicago truncatula</name>
    <name type="common">Barrel medic</name>
    <name type="synonym">Medicago tribuloides</name>
    <dbReference type="NCBI Taxonomy" id="3880"/>
    <lineage>
        <taxon>Eukaryota</taxon>
        <taxon>Viridiplantae</taxon>
        <taxon>Streptophyta</taxon>
        <taxon>Embryophyta</taxon>
        <taxon>Tracheophyta</taxon>
        <taxon>Spermatophyta</taxon>
        <taxon>Magnoliopsida</taxon>
        <taxon>eudicotyledons</taxon>
        <taxon>Gunneridae</taxon>
        <taxon>Pentapetalae</taxon>
        <taxon>rosids</taxon>
        <taxon>fabids</taxon>
        <taxon>Fabales</taxon>
        <taxon>Fabaceae</taxon>
        <taxon>Papilionoideae</taxon>
        <taxon>50 kb inversion clade</taxon>
        <taxon>NPAAA clade</taxon>
        <taxon>Hologalegina</taxon>
        <taxon>IRL clade</taxon>
        <taxon>Trifolieae</taxon>
        <taxon>Medicago</taxon>
    </lineage>
</organism>
<dbReference type="Proteomes" id="UP000265566">
    <property type="component" value="Chromosome 2"/>
</dbReference>
<evidence type="ECO:0000313" key="1">
    <source>
        <dbReference type="EMBL" id="RHN73581.1"/>
    </source>
</evidence>
<proteinExistence type="predicted"/>
<dbReference type="Gramene" id="rna9407">
    <property type="protein sequence ID" value="RHN73581.1"/>
    <property type="gene ID" value="gene9407"/>
</dbReference>
<name>A0A396JAG3_MEDTR</name>
<gene>
    <name evidence="1" type="ORF">MtrunA17_Chr2g0300031</name>
</gene>
<dbReference type="EMBL" id="PSQE01000002">
    <property type="protein sequence ID" value="RHN73581.1"/>
    <property type="molecule type" value="Genomic_DNA"/>
</dbReference>
<protein>
    <submittedName>
        <fullName evidence="1">Uncharacterized protein</fullName>
    </submittedName>
</protein>
<accession>A0A396JAG3</accession>